<protein>
    <recommendedName>
        <fullName evidence="6">ABC transporter ATP-binding protein</fullName>
    </recommendedName>
</protein>
<evidence type="ECO:0000256" key="2">
    <source>
        <dbReference type="ARBA" id="ARBA00022741"/>
    </source>
</evidence>
<dbReference type="EMBL" id="DVHB01000098">
    <property type="protein sequence ID" value="HIR39871.1"/>
    <property type="molecule type" value="Genomic_DNA"/>
</dbReference>
<dbReference type="InterPro" id="IPR027417">
    <property type="entry name" value="P-loop_NTPase"/>
</dbReference>
<dbReference type="InterPro" id="IPR051782">
    <property type="entry name" value="ABC_Transporter_VariousFunc"/>
</dbReference>
<sequence length="122" mass="13595">MELIQEFMQNENHTVLFSTHITEDLDRIADYIAMIEGGKLKFMEEKEELLNSYRLVQVAEVTDEIKKTAIGIKATPFGSTYLCKTENVPGGATSKIPTVEELFVALTEDGLAAKYGDNPFGM</sequence>
<reference evidence="4" key="1">
    <citation type="submission" date="2020-10" db="EMBL/GenBank/DDBJ databases">
        <authorList>
            <person name="Gilroy R."/>
        </authorList>
    </citation>
    <scope>NUCLEOTIDE SEQUENCE</scope>
    <source>
        <strain evidence="4">ChiW25-3613</strain>
    </source>
</reference>
<evidence type="ECO:0000313" key="5">
    <source>
        <dbReference type="Proteomes" id="UP000824179"/>
    </source>
</evidence>
<comment type="caution">
    <text evidence="4">The sequence shown here is derived from an EMBL/GenBank/DDBJ whole genome shotgun (WGS) entry which is preliminary data.</text>
</comment>
<keyword evidence="1" id="KW-0813">Transport</keyword>
<dbReference type="GO" id="GO:0005524">
    <property type="term" value="F:ATP binding"/>
    <property type="evidence" value="ECO:0007669"/>
    <property type="project" value="UniProtKB-KW"/>
</dbReference>
<dbReference type="SUPFAM" id="SSF52540">
    <property type="entry name" value="P-loop containing nucleoside triphosphate hydrolases"/>
    <property type="match status" value="1"/>
</dbReference>
<dbReference type="Gene3D" id="3.40.50.300">
    <property type="entry name" value="P-loop containing nucleotide triphosphate hydrolases"/>
    <property type="match status" value="1"/>
</dbReference>
<accession>A0A9D1DBG2</accession>
<dbReference type="PANTHER" id="PTHR42939:SF3">
    <property type="entry name" value="ABC TRANSPORTER ATP-BINDING COMPONENT"/>
    <property type="match status" value="1"/>
</dbReference>
<gene>
    <name evidence="4" type="ORF">IAB90_05765</name>
</gene>
<keyword evidence="2" id="KW-0547">Nucleotide-binding</keyword>
<dbReference type="PANTHER" id="PTHR42939">
    <property type="entry name" value="ABC TRANSPORTER ATP-BINDING PROTEIN ALBC-RELATED"/>
    <property type="match status" value="1"/>
</dbReference>
<keyword evidence="3" id="KW-0067">ATP-binding</keyword>
<evidence type="ECO:0000256" key="1">
    <source>
        <dbReference type="ARBA" id="ARBA00022448"/>
    </source>
</evidence>
<organism evidence="4 5">
    <name type="scientific">Candidatus Coproplasma stercoripullorum</name>
    <dbReference type="NCBI Taxonomy" id="2840751"/>
    <lineage>
        <taxon>Bacteria</taxon>
        <taxon>Bacillati</taxon>
        <taxon>Bacillota</taxon>
        <taxon>Clostridia</taxon>
        <taxon>Eubacteriales</taxon>
        <taxon>Candidatus Coproplasma</taxon>
    </lineage>
</organism>
<dbReference type="Proteomes" id="UP000824179">
    <property type="component" value="Unassembled WGS sequence"/>
</dbReference>
<evidence type="ECO:0000313" key="4">
    <source>
        <dbReference type="EMBL" id="HIR39871.1"/>
    </source>
</evidence>
<proteinExistence type="predicted"/>
<evidence type="ECO:0008006" key="6">
    <source>
        <dbReference type="Google" id="ProtNLM"/>
    </source>
</evidence>
<reference evidence="4" key="2">
    <citation type="journal article" date="2021" name="PeerJ">
        <title>Extensive microbial diversity within the chicken gut microbiome revealed by metagenomics and culture.</title>
        <authorList>
            <person name="Gilroy R."/>
            <person name="Ravi A."/>
            <person name="Getino M."/>
            <person name="Pursley I."/>
            <person name="Horton D.L."/>
            <person name="Alikhan N.F."/>
            <person name="Baker D."/>
            <person name="Gharbi K."/>
            <person name="Hall N."/>
            <person name="Watson M."/>
            <person name="Adriaenssens E.M."/>
            <person name="Foster-Nyarko E."/>
            <person name="Jarju S."/>
            <person name="Secka A."/>
            <person name="Antonio M."/>
            <person name="Oren A."/>
            <person name="Chaudhuri R.R."/>
            <person name="La Ragione R."/>
            <person name="Hildebrand F."/>
            <person name="Pallen M.J."/>
        </authorList>
    </citation>
    <scope>NUCLEOTIDE SEQUENCE</scope>
    <source>
        <strain evidence="4">ChiW25-3613</strain>
    </source>
</reference>
<evidence type="ECO:0000256" key="3">
    <source>
        <dbReference type="ARBA" id="ARBA00022840"/>
    </source>
</evidence>
<dbReference type="AlphaFoldDB" id="A0A9D1DBG2"/>
<name>A0A9D1DBG2_9FIRM</name>